<evidence type="ECO:0000313" key="2">
    <source>
        <dbReference type="Proteomes" id="UP001396334"/>
    </source>
</evidence>
<sequence>MSPPFPSFGKSLSSICLIFSHLGVDCPSQLSHHHYRAVFTFLEGLETLAPEWEGIDVGLFDQARNQALWCWPLCCLIVWATTKPSP</sequence>
<evidence type="ECO:0000313" key="1">
    <source>
        <dbReference type="EMBL" id="KAK9030133.1"/>
    </source>
</evidence>
<keyword evidence="2" id="KW-1185">Reference proteome</keyword>
<reference evidence="1 2" key="1">
    <citation type="journal article" date="2024" name="G3 (Bethesda)">
        <title>Genome assembly of Hibiscus sabdariffa L. provides insights into metabolisms of medicinal natural products.</title>
        <authorList>
            <person name="Kim T."/>
        </authorList>
    </citation>
    <scope>NUCLEOTIDE SEQUENCE [LARGE SCALE GENOMIC DNA]</scope>
    <source>
        <strain evidence="1">TK-2024</strain>
        <tissue evidence="1">Old leaves</tissue>
    </source>
</reference>
<organism evidence="1 2">
    <name type="scientific">Hibiscus sabdariffa</name>
    <name type="common">roselle</name>
    <dbReference type="NCBI Taxonomy" id="183260"/>
    <lineage>
        <taxon>Eukaryota</taxon>
        <taxon>Viridiplantae</taxon>
        <taxon>Streptophyta</taxon>
        <taxon>Embryophyta</taxon>
        <taxon>Tracheophyta</taxon>
        <taxon>Spermatophyta</taxon>
        <taxon>Magnoliopsida</taxon>
        <taxon>eudicotyledons</taxon>
        <taxon>Gunneridae</taxon>
        <taxon>Pentapetalae</taxon>
        <taxon>rosids</taxon>
        <taxon>malvids</taxon>
        <taxon>Malvales</taxon>
        <taxon>Malvaceae</taxon>
        <taxon>Malvoideae</taxon>
        <taxon>Hibiscus</taxon>
    </lineage>
</organism>
<protein>
    <submittedName>
        <fullName evidence="1">Uncharacterized protein</fullName>
    </submittedName>
</protein>
<comment type="caution">
    <text evidence="1">The sequence shown here is derived from an EMBL/GenBank/DDBJ whole genome shotgun (WGS) entry which is preliminary data.</text>
</comment>
<dbReference type="Proteomes" id="UP001396334">
    <property type="component" value="Unassembled WGS sequence"/>
</dbReference>
<name>A0ABR2SY19_9ROSI</name>
<proteinExistence type="predicted"/>
<gene>
    <name evidence="1" type="ORF">V6N11_031564</name>
</gene>
<dbReference type="EMBL" id="JBBPBN010000010">
    <property type="protein sequence ID" value="KAK9030133.1"/>
    <property type="molecule type" value="Genomic_DNA"/>
</dbReference>
<accession>A0ABR2SY19</accession>